<dbReference type="Pfam" id="PF00294">
    <property type="entry name" value="PfkB"/>
    <property type="match status" value="1"/>
</dbReference>
<evidence type="ECO:0000256" key="1">
    <source>
        <dbReference type="ARBA" id="ARBA00010688"/>
    </source>
</evidence>
<evidence type="ECO:0000256" key="4">
    <source>
        <dbReference type="ARBA" id="ARBA00022777"/>
    </source>
</evidence>
<comment type="caution">
    <text evidence="8">The sequence shown here is derived from an EMBL/GenBank/DDBJ whole genome shotgun (WGS) entry which is preliminary data.</text>
</comment>
<dbReference type="CDD" id="cd01166">
    <property type="entry name" value="KdgK"/>
    <property type="match status" value="1"/>
</dbReference>
<evidence type="ECO:0000259" key="6">
    <source>
        <dbReference type="Pfam" id="PF00294"/>
    </source>
</evidence>
<dbReference type="Pfam" id="PF09863">
    <property type="entry name" value="DUF2090"/>
    <property type="match status" value="1"/>
</dbReference>
<dbReference type="EC" id="2.7.1.92" evidence="8"/>
<dbReference type="InterPro" id="IPR002173">
    <property type="entry name" value="Carboh/pur_kinase_PfkB_CS"/>
</dbReference>
<dbReference type="SUPFAM" id="SSF53613">
    <property type="entry name" value="Ribokinase-like"/>
    <property type="match status" value="1"/>
</dbReference>
<sequence>MAQTPEPVLDVITLGRSSVDLYGQQIGGRLEDMASFAKAVGGSPTNIAVGAARLGLRAGLVTRVGNEHFGRFILEQLRREGVDTSTVATDPVRLTALAIVGVRDDHSFPLVFYRENCADMALTAEDIDPAAIARAGALVLTGTHLSTPGVEGASRAAIAAARRAGRRVALDIDYRPNLWGLAHLAAGEDRYIASERATRKVQDILPDCNLIVGTEEEIRLAGGAEDLRDALMAIRARSPAAIVLKQGPMGCTVFEGAIPTQLEDGLRGRGFPIEVYNVLGAGDGFMAGFLRGWLRGEGWETCCTWANACGAIAVSRLLCAPEYASWAELQHFVAHGSPYHALRRDPVLNHLHHATTRRPQPDTLMALAVDHRAQLEVVADRIGVPRARIAGFKQLAVRAALRVAGGAPGYGMLLDGTYGRAALFEAEGSGLWLSRPMELPGSRPLRFEAGRDPAATMLEWPATHTAKCLCFYHPDDPAALRAEQEETLLTYHEACRRIGRECLVEIIASRHGPLERDTTAAVMRRLYEIGIRPDWWKLEAQPDDLAWDAVSGAIEGNDPLCRGVVMLGLEAPLPVLTEAFRTASRCRWVRGFAVGRSIFARAAEEWLAGRLDDEGAVQEMADRFGVLVDAWQGVRDAKVAA</sequence>
<dbReference type="NCBIfam" id="TIGR04382">
    <property type="entry name" value="myo_inos_iolC_N"/>
    <property type="match status" value="1"/>
</dbReference>
<evidence type="ECO:0000256" key="5">
    <source>
        <dbReference type="ARBA" id="ARBA00022840"/>
    </source>
</evidence>
<dbReference type="InterPro" id="IPR050306">
    <property type="entry name" value="PfkB_Carbo_kinase"/>
</dbReference>
<dbReference type="Gene3D" id="2.20.150.10">
    <property type="entry name" value="putative 5-dehydro-2- deoxygluconokinase"/>
    <property type="match status" value="1"/>
</dbReference>
<evidence type="ECO:0000256" key="2">
    <source>
        <dbReference type="ARBA" id="ARBA00022679"/>
    </source>
</evidence>
<evidence type="ECO:0000259" key="7">
    <source>
        <dbReference type="Pfam" id="PF09863"/>
    </source>
</evidence>
<organism evidence="8 9">
    <name type="scientific">Roseomonas elaeocarpi</name>
    <dbReference type="NCBI Taxonomy" id="907779"/>
    <lineage>
        <taxon>Bacteria</taxon>
        <taxon>Pseudomonadati</taxon>
        <taxon>Pseudomonadota</taxon>
        <taxon>Alphaproteobacteria</taxon>
        <taxon>Acetobacterales</taxon>
        <taxon>Roseomonadaceae</taxon>
        <taxon>Roseomonas</taxon>
    </lineage>
</organism>
<comment type="similarity">
    <text evidence="1">Belongs to the carbohydrate kinase PfkB family.</text>
</comment>
<evidence type="ECO:0000313" key="9">
    <source>
        <dbReference type="Proteomes" id="UP001589865"/>
    </source>
</evidence>
<reference evidence="8 9" key="1">
    <citation type="submission" date="2024-09" db="EMBL/GenBank/DDBJ databases">
        <authorList>
            <person name="Sun Q."/>
            <person name="Mori K."/>
        </authorList>
    </citation>
    <scope>NUCLEOTIDE SEQUENCE [LARGE SCALE GENOMIC DNA]</scope>
    <source>
        <strain evidence="8 9">TBRC 5777</strain>
    </source>
</reference>
<dbReference type="InterPro" id="IPR013785">
    <property type="entry name" value="Aldolase_TIM"/>
</dbReference>
<feature type="domain" description="Carbohydrate kinase PfkB" evidence="6">
    <location>
        <begin position="11"/>
        <end position="319"/>
    </location>
</feature>
<name>A0ABV6JYR1_9PROT</name>
<dbReference type="InterPro" id="IPR029056">
    <property type="entry name" value="Ribokinase-like"/>
</dbReference>
<dbReference type="PROSITE" id="PS00584">
    <property type="entry name" value="PFKB_KINASES_2"/>
    <property type="match status" value="1"/>
</dbReference>
<dbReference type="RefSeq" id="WP_377046635.1">
    <property type="nucleotide sequence ID" value="NZ_JBHLUN010000018.1"/>
</dbReference>
<keyword evidence="9" id="KW-1185">Reference proteome</keyword>
<keyword evidence="4" id="KW-0418">Kinase</keyword>
<accession>A0ABV6JYR1</accession>
<gene>
    <name evidence="8" type="primary">iolC</name>
    <name evidence="8" type="ORF">ACFFGY_21715</name>
</gene>
<protein>
    <submittedName>
        <fullName evidence="8">5-dehydro-2-deoxygluconokinase</fullName>
        <ecNumber evidence="8">2.7.1.92</ecNumber>
    </submittedName>
</protein>
<evidence type="ECO:0000256" key="3">
    <source>
        <dbReference type="ARBA" id="ARBA00022741"/>
    </source>
</evidence>
<dbReference type="GO" id="GO:0047590">
    <property type="term" value="F:5-dehydro-2-deoxygluconokinase activity"/>
    <property type="evidence" value="ECO:0007669"/>
    <property type="project" value="UniProtKB-EC"/>
</dbReference>
<dbReference type="InterPro" id="IPR023314">
    <property type="entry name" value="Myo_inos_IolC-like_sf"/>
</dbReference>
<dbReference type="PANTHER" id="PTHR43085:SF49">
    <property type="entry name" value="5-DEHYDRO-2-DEOXYGLUCONOKINASE"/>
    <property type="match status" value="1"/>
</dbReference>
<dbReference type="Gene3D" id="3.20.20.70">
    <property type="entry name" value="Aldolase class I"/>
    <property type="match status" value="1"/>
</dbReference>
<dbReference type="EMBL" id="JBHLUN010000018">
    <property type="protein sequence ID" value="MFC0410876.1"/>
    <property type="molecule type" value="Genomic_DNA"/>
</dbReference>
<keyword evidence="5" id="KW-0067">ATP-binding</keyword>
<dbReference type="PANTHER" id="PTHR43085">
    <property type="entry name" value="HEXOKINASE FAMILY MEMBER"/>
    <property type="match status" value="1"/>
</dbReference>
<evidence type="ECO:0000313" key="8">
    <source>
        <dbReference type="EMBL" id="MFC0410876.1"/>
    </source>
</evidence>
<keyword evidence="3" id="KW-0547">Nucleotide-binding</keyword>
<dbReference type="InterPro" id="IPR030830">
    <property type="entry name" value="Myo_inos_IolC"/>
</dbReference>
<dbReference type="InterPro" id="IPR018659">
    <property type="entry name" value="DUF2090"/>
</dbReference>
<keyword evidence="2 8" id="KW-0808">Transferase</keyword>
<dbReference type="Gene3D" id="3.40.1190.20">
    <property type="match status" value="1"/>
</dbReference>
<feature type="domain" description="DUF2090" evidence="7">
    <location>
        <begin position="328"/>
        <end position="632"/>
    </location>
</feature>
<dbReference type="Proteomes" id="UP001589865">
    <property type="component" value="Unassembled WGS sequence"/>
</dbReference>
<proteinExistence type="inferred from homology"/>
<dbReference type="InterPro" id="IPR011611">
    <property type="entry name" value="PfkB_dom"/>
</dbReference>